<evidence type="ECO:0000313" key="2">
    <source>
        <dbReference type="Proteomes" id="UP001370490"/>
    </source>
</evidence>
<dbReference type="EMBL" id="JBAMMX010000003">
    <property type="protein sequence ID" value="KAK6944586.1"/>
    <property type="molecule type" value="Genomic_DNA"/>
</dbReference>
<evidence type="ECO:0000313" key="1">
    <source>
        <dbReference type="EMBL" id="KAK6944586.1"/>
    </source>
</evidence>
<comment type="caution">
    <text evidence="1">The sequence shown here is derived from an EMBL/GenBank/DDBJ whole genome shotgun (WGS) entry which is preliminary data.</text>
</comment>
<accession>A0AAN8W9T7</accession>
<name>A0AAN8W9T7_9MAGN</name>
<gene>
    <name evidence="1" type="ORF">RJ641_025688</name>
</gene>
<protein>
    <submittedName>
        <fullName evidence="1">Uncharacterized protein</fullName>
    </submittedName>
</protein>
<dbReference type="AlphaFoldDB" id="A0AAN8W9T7"/>
<keyword evidence="2" id="KW-1185">Reference proteome</keyword>
<proteinExistence type="predicted"/>
<feature type="non-terminal residue" evidence="1">
    <location>
        <position position="1"/>
    </location>
</feature>
<dbReference type="Proteomes" id="UP001370490">
    <property type="component" value="Unassembled WGS sequence"/>
</dbReference>
<reference evidence="1 2" key="1">
    <citation type="submission" date="2023-12" db="EMBL/GenBank/DDBJ databases">
        <title>A high-quality genome assembly for Dillenia turbinata (Dilleniales).</title>
        <authorList>
            <person name="Chanderbali A."/>
        </authorList>
    </citation>
    <scope>NUCLEOTIDE SEQUENCE [LARGE SCALE GENOMIC DNA]</scope>
    <source>
        <strain evidence="1">LSX21</strain>
        <tissue evidence="1">Leaf</tissue>
    </source>
</reference>
<organism evidence="1 2">
    <name type="scientific">Dillenia turbinata</name>
    <dbReference type="NCBI Taxonomy" id="194707"/>
    <lineage>
        <taxon>Eukaryota</taxon>
        <taxon>Viridiplantae</taxon>
        <taxon>Streptophyta</taxon>
        <taxon>Embryophyta</taxon>
        <taxon>Tracheophyta</taxon>
        <taxon>Spermatophyta</taxon>
        <taxon>Magnoliopsida</taxon>
        <taxon>eudicotyledons</taxon>
        <taxon>Gunneridae</taxon>
        <taxon>Pentapetalae</taxon>
        <taxon>Dilleniales</taxon>
        <taxon>Dilleniaceae</taxon>
        <taxon>Dillenia</taxon>
    </lineage>
</organism>
<sequence>ELRLGSNKDKYNLKTIFGRQEAGDVDDSDHKKVMMIMMITMMTGRMRASLMSKITRRQYDGRA</sequence>